<reference evidence="2 3" key="1">
    <citation type="journal article" date="2019" name="Nat. Ecol. Evol.">
        <title>Megaphylogeny resolves global patterns of mushroom evolution.</title>
        <authorList>
            <person name="Varga T."/>
            <person name="Krizsan K."/>
            <person name="Foldi C."/>
            <person name="Dima B."/>
            <person name="Sanchez-Garcia M."/>
            <person name="Sanchez-Ramirez S."/>
            <person name="Szollosi G.J."/>
            <person name="Szarkandi J.G."/>
            <person name="Papp V."/>
            <person name="Albert L."/>
            <person name="Andreopoulos W."/>
            <person name="Angelini C."/>
            <person name="Antonin V."/>
            <person name="Barry K.W."/>
            <person name="Bougher N.L."/>
            <person name="Buchanan P."/>
            <person name="Buyck B."/>
            <person name="Bense V."/>
            <person name="Catcheside P."/>
            <person name="Chovatia M."/>
            <person name="Cooper J."/>
            <person name="Damon W."/>
            <person name="Desjardin D."/>
            <person name="Finy P."/>
            <person name="Geml J."/>
            <person name="Haridas S."/>
            <person name="Hughes K."/>
            <person name="Justo A."/>
            <person name="Karasinski D."/>
            <person name="Kautmanova I."/>
            <person name="Kiss B."/>
            <person name="Kocsube S."/>
            <person name="Kotiranta H."/>
            <person name="LaButti K.M."/>
            <person name="Lechner B.E."/>
            <person name="Liimatainen K."/>
            <person name="Lipzen A."/>
            <person name="Lukacs Z."/>
            <person name="Mihaltcheva S."/>
            <person name="Morgado L.N."/>
            <person name="Niskanen T."/>
            <person name="Noordeloos M.E."/>
            <person name="Ohm R.A."/>
            <person name="Ortiz-Santana B."/>
            <person name="Ovrebo C."/>
            <person name="Racz N."/>
            <person name="Riley R."/>
            <person name="Savchenko A."/>
            <person name="Shiryaev A."/>
            <person name="Soop K."/>
            <person name="Spirin V."/>
            <person name="Szebenyi C."/>
            <person name="Tomsovsky M."/>
            <person name="Tulloss R.E."/>
            <person name="Uehling J."/>
            <person name="Grigoriev I.V."/>
            <person name="Vagvolgyi C."/>
            <person name="Papp T."/>
            <person name="Martin F.M."/>
            <person name="Miettinen O."/>
            <person name="Hibbett D.S."/>
            <person name="Nagy L.G."/>
        </authorList>
    </citation>
    <scope>NUCLEOTIDE SEQUENCE [LARGE SCALE GENOMIC DNA]</scope>
    <source>
        <strain evidence="2 3">FP101781</strain>
    </source>
</reference>
<dbReference type="EMBL" id="QPFP01000043">
    <property type="protein sequence ID" value="TEB27020.1"/>
    <property type="molecule type" value="Genomic_DNA"/>
</dbReference>
<feature type="region of interest" description="Disordered" evidence="1">
    <location>
        <begin position="174"/>
        <end position="193"/>
    </location>
</feature>
<feature type="compositionally biased region" description="Basic and acidic residues" evidence="1">
    <location>
        <begin position="253"/>
        <end position="262"/>
    </location>
</feature>
<dbReference type="AlphaFoldDB" id="A0A4Y7SYU1"/>
<organism evidence="2 3">
    <name type="scientific">Coprinellus micaceus</name>
    <name type="common">Glistening ink-cap mushroom</name>
    <name type="synonym">Coprinus micaceus</name>
    <dbReference type="NCBI Taxonomy" id="71717"/>
    <lineage>
        <taxon>Eukaryota</taxon>
        <taxon>Fungi</taxon>
        <taxon>Dikarya</taxon>
        <taxon>Basidiomycota</taxon>
        <taxon>Agaricomycotina</taxon>
        <taxon>Agaricomycetes</taxon>
        <taxon>Agaricomycetidae</taxon>
        <taxon>Agaricales</taxon>
        <taxon>Agaricineae</taxon>
        <taxon>Psathyrellaceae</taxon>
        <taxon>Coprinellus</taxon>
    </lineage>
</organism>
<keyword evidence="3" id="KW-1185">Reference proteome</keyword>
<evidence type="ECO:0000256" key="1">
    <source>
        <dbReference type="SAM" id="MobiDB-lite"/>
    </source>
</evidence>
<name>A0A4Y7SYU1_COPMI</name>
<dbReference type="Proteomes" id="UP000298030">
    <property type="component" value="Unassembled WGS sequence"/>
</dbReference>
<comment type="caution">
    <text evidence="2">The sequence shown here is derived from an EMBL/GenBank/DDBJ whole genome shotgun (WGS) entry which is preliminary data.</text>
</comment>
<protein>
    <submittedName>
        <fullName evidence="2">Uncharacterized protein</fullName>
    </submittedName>
</protein>
<gene>
    <name evidence="2" type="ORF">FA13DRAFT_1712812</name>
</gene>
<evidence type="ECO:0000313" key="3">
    <source>
        <dbReference type="Proteomes" id="UP000298030"/>
    </source>
</evidence>
<feature type="compositionally biased region" description="Polar residues" evidence="1">
    <location>
        <begin position="183"/>
        <end position="193"/>
    </location>
</feature>
<sequence>MPCGELEDTFMSLIRPPSIDTNEVPRKETLRRPRRTRATVTKALTKKAGVLPDRDVAANLMKTHRGIKESMTVVAWAFSVKEVGRGDLPECEHLRLLAVHCSPAGIAETFNHVEHRQARLGDSGVGNLFHLFGGFLGALLFNRTSTKFRQSVARDALDYLWVFSQRCFSRRAALASSPGPPHTQGSCARQSALQPRGDPTVYSQVAHWLSGYVASLPTAGMSILPLAPVRRRSRQPKENEVSGKSPTRIAKGQIHDNFEKLQDIITGPRYERKSTR</sequence>
<proteinExistence type="predicted"/>
<evidence type="ECO:0000313" key="2">
    <source>
        <dbReference type="EMBL" id="TEB27020.1"/>
    </source>
</evidence>
<accession>A0A4Y7SYU1</accession>
<feature type="region of interest" description="Disordered" evidence="1">
    <location>
        <begin position="228"/>
        <end position="276"/>
    </location>
</feature>